<proteinExistence type="predicted"/>
<protein>
    <submittedName>
        <fullName evidence="1">Uncharacterized protein</fullName>
    </submittedName>
</protein>
<gene>
    <name evidence="1" type="ORF">Poly24_27560</name>
</gene>
<dbReference type="KEGG" id="rcf:Poly24_27560"/>
<keyword evidence="2" id="KW-1185">Reference proteome</keyword>
<evidence type="ECO:0000313" key="2">
    <source>
        <dbReference type="Proteomes" id="UP000315082"/>
    </source>
</evidence>
<reference evidence="1 2" key="1">
    <citation type="submission" date="2019-02" db="EMBL/GenBank/DDBJ databases">
        <title>Deep-cultivation of Planctomycetes and their phenomic and genomic characterization uncovers novel biology.</title>
        <authorList>
            <person name="Wiegand S."/>
            <person name="Jogler M."/>
            <person name="Boedeker C."/>
            <person name="Pinto D."/>
            <person name="Vollmers J."/>
            <person name="Rivas-Marin E."/>
            <person name="Kohn T."/>
            <person name="Peeters S.H."/>
            <person name="Heuer A."/>
            <person name="Rast P."/>
            <person name="Oberbeckmann S."/>
            <person name="Bunk B."/>
            <person name="Jeske O."/>
            <person name="Meyerdierks A."/>
            <person name="Storesund J.E."/>
            <person name="Kallscheuer N."/>
            <person name="Luecker S."/>
            <person name="Lage O.M."/>
            <person name="Pohl T."/>
            <person name="Merkel B.J."/>
            <person name="Hornburger P."/>
            <person name="Mueller R.-W."/>
            <person name="Bruemmer F."/>
            <person name="Labrenz M."/>
            <person name="Spormann A.M."/>
            <person name="Op den Camp H."/>
            <person name="Overmann J."/>
            <person name="Amann R."/>
            <person name="Jetten M.S.M."/>
            <person name="Mascher T."/>
            <person name="Medema M.H."/>
            <person name="Devos D.P."/>
            <person name="Kaster A.-K."/>
            <person name="Ovreas L."/>
            <person name="Rohde M."/>
            <person name="Galperin M.Y."/>
            <person name="Jogler C."/>
        </authorList>
    </citation>
    <scope>NUCLEOTIDE SEQUENCE [LARGE SCALE GENOMIC DNA]</scope>
    <source>
        <strain evidence="1 2">Poly24</strain>
    </source>
</reference>
<dbReference type="EMBL" id="CP036348">
    <property type="protein sequence ID" value="QDV69042.1"/>
    <property type="molecule type" value="Genomic_DNA"/>
</dbReference>
<organism evidence="1 2">
    <name type="scientific">Rosistilla carotiformis</name>
    <dbReference type="NCBI Taxonomy" id="2528017"/>
    <lineage>
        <taxon>Bacteria</taxon>
        <taxon>Pseudomonadati</taxon>
        <taxon>Planctomycetota</taxon>
        <taxon>Planctomycetia</taxon>
        <taxon>Pirellulales</taxon>
        <taxon>Pirellulaceae</taxon>
        <taxon>Rosistilla</taxon>
    </lineage>
</organism>
<dbReference type="AlphaFoldDB" id="A0A518JU21"/>
<name>A0A518JU21_9BACT</name>
<accession>A0A518JU21</accession>
<dbReference type="Proteomes" id="UP000315082">
    <property type="component" value="Chromosome"/>
</dbReference>
<evidence type="ECO:0000313" key="1">
    <source>
        <dbReference type="EMBL" id="QDV69042.1"/>
    </source>
</evidence>
<sequence length="244" mass="28272">MTCPWSQIAEKFATGDRQSAVQQARQLLKNAVDSDWRWLIDGLREEETKWFVTAVFQRYPVPKRLLNPFLDAAIRETNASKNRQFVQPCVDSFGHRRVNEYLLDVVEGNCDVSIAGAVAALYWANMQIVFSGNVPAYTLEHATPESRKAYQALNDVWERKRCCYLRIFVSNQDLNVRRQIIPSLKLDENAYPDELKPLVNQAIAIARSHHDEYIRHRIEVQLGNDQLLRPIPERLNEPRINPDD</sequence>